<name>A0A0N8RF69_PSEA0</name>
<evidence type="ECO:0000313" key="2">
    <source>
        <dbReference type="Proteomes" id="UP000050490"/>
    </source>
</evidence>
<proteinExistence type="predicted"/>
<dbReference type="GO" id="GO:0005524">
    <property type="term" value="F:ATP binding"/>
    <property type="evidence" value="ECO:0007669"/>
    <property type="project" value="UniProtKB-KW"/>
</dbReference>
<dbReference type="EMBL" id="LJQI01000369">
    <property type="protein sequence ID" value="KPX22359.1"/>
    <property type="molecule type" value="Genomic_DNA"/>
</dbReference>
<reference evidence="1 2" key="1">
    <citation type="submission" date="2015-09" db="EMBL/GenBank/DDBJ databases">
        <title>Genome announcement of multiple Pseudomonas syringae strains.</title>
        <authorList>
            <person name="Thakur S."/>
            <person name="Wang P.W."/>
            <person name="Gong Y."/>
            <person name="Weir B.S."/>
            <person name="Guttman D.S."/>
        </authorList>
    </citation>
    <scope>NUCLEOTIDE SEQUENCE [LARGE SCALE GENOMIC DNA]</scope>
    <source>
        <strain evidence="1 2">ICMP4455</strain>
    </source>
</reference>
<dbReference type="AlphaFoldDB" id="A0A0N8RF69"/>
<evidence type="ECO:0000313" key="1">
    <source>
        <dbReference type="EMBL" id="KPX22359.1"/>
    </source>
</evidence>
<comment type="caution">
    <text evidence="1">The sequence shown here is derived from an EMBL/GenBank/DDBJ whole genome shotgun (WGS) entry which is preliminary data.</text>
</comment>
<protein>
    <submittedName>
        <fullName evidence="1">Dipeptide ABC transporter ATP-binding protein</fullName>
    </submittedName>
</protein>
<organism evidence="1 2">
    <name type="scientific">Pseudomonas amygdali pv. eriobotryae</name>
    <dbReference type="NCBI Taxonomy" id="129137"/>
    <lineage>
        <taxon>Bacteria</taxon>
        <taxon>Pseudomonadati</taxon>
        <taxon>Pseudomonadota</taxon>
        <taxon>Gammaproteobacteria</taxon>
        <taxon>Pseudomonadales</taxon>
        <taxon>Pseudomonadaceae</taxon>
        <taxon>Pseudomonas</taxon>
        <taxon>Pseudomonas amygdali</taxon>
    </lineage>
</organism>
<sequence length="41" mass="4714">MQQGQVLETLDSSQLINNQARHEYSRLLIQASRDMDLRPTG</sequence>
<accession>A0A0N8RF69</accession>
<dbReference type="PATRIC" id="fig|129137.4.peg.2009"/>
<keyword evidence="1" id="KW-0547">Nucleotide-binding</keyword>
<dbReference type="Proteomes" id="UP000050490">
    <property type="component" value="Unassembled WGS sequence"/>
</dbReference>
<gene>
    <name evidence="1" type="ORF">ALO70_04928</name>
</gene>
<keyword evidence="1" id="KW-0067">ATP-binding</keyword>